<gene>
    <name evidence="3" type="ORF">KIV56_13330</name>
</gene>
<dbReference type="RefSeq" id="WP_281536163.1">
    <property type="nucleotide sequence ID" value="NZ_CP075584.1"/>
</dbReference>
<reference evidence="3 4" key="1">
    <citation type="submission" date="2021-05" db="EMBL/GenBank/DDBJ databases">
        <authorList>
            <person name="Kumar R."/>
            <person name="Kumar A."/>
            <person name="Mukhia S."/>
        </authorList>
    </citation>
    <scope>NUCLEOTIDE SEQUENCE [LARGE SCALE GENOMIC DNA]</scope>
    <source>
        <strain evidence="3 4">ERMR7:08</strain>
    </source>
</reference>
<keyword evidence="3" id="KW-0378">Hydrolase</keyword>
<evidence type="ECO:0000313" key="4">
    <source>
        <dbReference type="Proteomes" id="UP001212421"/>
    </source>
</evidence>
<name>A0ABY7NID2_9MICO</name>
<keyword evidence="1" id="KW-0812">Transmembrane</keyword>
<keyword evidence="1" id="KW-1133">Transmembrane helix</keyword>
<feature type="transmembrane region" description="Helical" evidence="1">
    <location>
        <begin position="46"/>
        <end position="65"/>
    </location>
</feature>
<evidence type="ECO:0000256" key="1">
    <source>
        <dbReference type="SAM" id="Phobius"/>
    </source>
</evidence>
<organism evidence="3 4">
    <name type="scientific">Cryobacterium breve</name>
    <dbReference type="NCBI Taxonomy" id="1259258"/>
    <lineage>
        <taxon>Bacteria</taxon>
        <taxon>Bacillati</taxon>
        <taxon>Actinomycetota</taxon>
        <taxon>Actinomycetes</taxon>
        <taxon>Micrococcales</taxon>
        <taxon>Microbacteriaceae</taxon>
        <taxon>Cryobacterium</taxon>
    </lineage>
</organism>
<keyword evidence="3" id="KW-0645">Protease</keyword>
<dbReference type="InterPro" id="IPR003675">
    <property type="entry name" value="Rce1/LyrA-like_dom"/>
</dbReference>
<feature type="domain" description="CAAX prenyl protease 2/Lysostaphin resistance protein A-like" evidence="2">
    <location>
        <begin position="1"/>
        <end position="84"/>
    </location>
</feature>
<feature type="transmembrane region" description="Helical" evidence="1">
    <location>
        <begin position="21"/>
        <end position="40"/>
    </location>
</feature>
<sequence>MFFRGLLLRAVTAATDARRPVALALACAVSALVFALVHVVDAGSPTALWVVGAGTFVFGLAAASVTAVTGRLGGAMVAHIVFNGLVVVPALLR</sequence>
<keyword evidence="3" id="KW-0482">Metalloprotease</keyword>
<protein>
    <submittedName>
        <fullName evidence="3">CPBP family intramembrane metalloprotease</fullName>
        <ecNumber evidence="3">3.4.24.-</ecNumber>
    </submittedName>
</protein>
<keyword evidence="1" id="KW-0472">Membrane</keyword>
<evidence type="ECO:0000313" key="3">
    <source>
        <dbReference type="EMBL" id="WBM81547.1"/>
    </source>
</evidence>
<proteinExistence type="predicted"/>
<dbReference type="GO" id="GO:0008237">
    <property type="term" value="F:metallopeptidase activity"/>
    <property type="evidence" value="ECO:0007669"/>
    <property type="project" value="UniProtKB-KW"/>
</dbReference>
<evidence type="ECO:0000259" key="2">
    <source>
        <dbReference type="Pfam" id="PF02517"/>
    </source>
</evidence>
<keyword evidence="4" id="KW-1185">Reference proteome</keyword>
<feature type="transmembrane region" description="Helical" evidence="1">
    <location>
        <begin position="72"/>
        <end position="92"/>
    </location>
</feature>
<dbReference type="Pfam" id="PF02517">
    <property type="entry name" value="Rce1-like"/>
    <property type="match status" value="1"/>
</dbReference>
<dbReference type="EMBL" id="CP075584">
    <property type="protein sequence ID" value="WBM81547.1"/>
    <property type="molecule type" value="Genomic_DNA"/>
</dbReference>
<accession>A0ABY7NID2</accession>
<dbReference type="EC" id="3.4.24.-" evidence="3"/>
<dbReference type="Proteomes" id="UP001212421">
    <property type="component" value="Chromosome"/>
</dbReference>